<gene>
    <name evidence="2" type="ORF">OSSY52_06790</name>
</gene>
<dbReference type="PANTHER" id="PTHR11106">
    <property type="entry name" value="GANGLIOSIDE INDUCED DIFFERENTIATION ASSOCIATED PROTEIN 2-RELATED"/>
    <property type="match status" value="1"/>
</dbReference>
<dbReference type="SMART" id="SM00506">
    <property type="entry name" value="A1pp"/>
    <property type="match status" value="1"/>
</dbReference>
<proteinExistence type="predicted"/>
<dbReference type="InterPro" id="IPR043472">
    <property type="entry name" value="Macro_dom-like"/>
</dbReference>
<dbReference type="PANTHER" id="PTHR11106:SF111">
    <property type="entry name" value="MACRO DOMAIN-CONTAINING PROTEIN"/>
    <property type="match status" value="1"/>
</dbReference>
<dbReference type="InterPro" id="IPR002589">
    <property type="entry name" value="Macro_dom"/>
</dbReference>
<feature type="domain" description="Macro" evidence="1">
    <location>
        <begin position="2"/>
        <end position="182"/>
    </location>
</feature>
<dbReference type="RefSeq" id="WP_190615621.1">
    <property type="nucleotide sequence ID" value="NZ_AP018712.1"/>
</dbReference>
<sequence length="182" mass="20141">MNETLKLIKFKNFYVEIVKGDITIEKTDAIVNAANEMLQHGGGLARLIAQKGGIIVERESNDFINSYGELEVGDVAVTTGGNLPAKHIIHAVGPVWFGGNKDEKKLLFNAITNSLKKAEDMNLTSIALPAVSCGIFRYPVELAVPVYKEACEEFDKTNPKSLKTIRFIVFDEGYDKVFLEVF</sequence>
<dbReference type="KEGG" id="ocy:OSSY52_06790"/>
<dbReference type="AlphaFoldDB" id="A0A7G1G2L3"/>
<dbReference type="Gene3D" id="3.40.220.10">
    <property type="entry name" value="Leucine Aminopeptidase, subunit E, domain 1"/>
    <property type="match status" value="1"/>
</dbReference>
<keyword evidence="3" id="KW-1185">Reference proteome</keyword>
<reference evidence="2 3" key="1">
    <citation type="submission" date="2018-06" db="EMBL/GenBank/DDBJ databases">
        <title>Genome sequencing of Oceanotoga sp. sy52.</title>
        <authorList>
            <person name="Mori K."/>
        </authorList>
    </citation>
    <scope>NUCLEOTIDE SEQUENCE [LARGE SCALE GENOMIC DNA]</scope>
    <source>
        <strain evidence="3">sy52</strain>
    </source>
</reference>
<organism evidence="2 3">
    <name type="scientific">Tepiditoga spiralis</name>
    <dbReference type="NCBI Taxonomy" id="2108365"/>
    <lineage>
        <taxon>Bacteria</taxon>
        <taxon>Thermotogati</taxon>
        <taxon>Thermotogota</taxon>
        <taxon>Thermotogae</taxon>
        <taxon>Petrotogales</taxon>
        <taxon>Petrotogaceae</taxon>
        <taxon>Tepiditoga</taxon>
    </lineage>
</organism>
<dbReference type="CDD" id="cd02907">
    <property type="entry name" value="Macro_Af1521_BAL-like"/>
    <property type="match status" value="1"/>
</dbReference>
<name>A0A7G1G2L3_9BACT</name>
<evidence type="ECO:0000313" key="3">
    <source>
        <dbReference type="Proteomes" id="UP000516361"/>
    </source>
</evidence>
<dbReference type="Pfam" id="PF01661">
    <property type="entry name" value="Macro"/>
    <property type="match status" value="1"/>
</dbReference>
<evidence type="ECO:0000313" key="2">
    <source>
        <dbReference type="EMBL" id="BBE30538.1"/>
    </source>
</evidence>
<accession>A0A7G1G2L3</accession>
<dbReference type="Proteomes" id="UP000516361">
    <property type="component" value="Chromosome"/>
</dbReference>
<dbReference type="SUPFAM" id="SSF52949">
    <property type="entry name" value="Macro domain-like"/>
    <property type="match status" value="1"/>
</dbReference>
<evidence type="ECO:0000259" key="1">
    <source>
        <dbReference type="PROSITE" id="PS51154"/>
    </source>
</evidence>
<dbReference type="PROSITE" id="PS51154">
    <property type="entry name" value="MACRO"/>
    <property type="match status" value="1"/>
</dbReference>
<dbReference type="InParanoid" id="A0A7G1G2L3"/>
<dbReference type="EMBL" id="AP018712">
    <property type="protein sequence ID" value="BBE30538.1"/>
    <property type="molecule type" value="Genomic_DNA"/>
</dbReference>
<protein>
    <recommendedName>
        <fullName evidence="1">Macro domain-containing protein</fullName>
    </recommendedName>
</protein>